<organism evidence="2 3">
    <name type="scientific">Pelagibius litoralis</name>
    <dbReference type="NCBI Taxonomy" id="374515"/>
    <lineage>
        <taxon>Bacteria</taxon>
        <taxon>Pseudomonadati</taxon>
        <taxon>Pseudomonadota</taxon>
        <taxon>Alphaproteobacteria</taxon>
        <taxon>Rhodospirillales</taxon>
        <taxon>Rhodovibrionaceae</taxon>
        <taxon>Pelagibius</taxon>
    </lineage>
</organism>
<dbReference type="Pfam" id="PF04344">
    <property type="entry name" value="CheZ"/>
    <property type="match status" value="1"/>
</dbReference>
<evidence type="ECO:0000313" key="3">
    <source>
        <dbReference type="Proteomes" id="UP000761264"/>
    </source>
</evidence>
<dbReference type="SUPFAM" id="SSF75708">
    <property type="entry name" value="Chemotaxis phosphatase CheZ"/>
    <property type="match status" value="1"/>
</dbReference>
<dbReference type="GO" id="GO:0003824">
    <property type="term" value="F:catalytic activity"/>
    <property type="evidence" value="ECO:0007669"/>
    <property type="project" value="InterPro"/>
</dbReference>
<sequence>MAVAAVKEKIAAQLKVLQKADGSVDPEELVAIVESIVDSVQGDLSADGLKVYADIEALALYINTARAEIADLRPDDINDEHIPAATDELTAIVGSTEQATNTIFEAVESIEGLTDKMPPEVAEQISLAVTSIFEACGFQDITGQRITKVVTALQKVEEKVDALLHAFGDDIKRSERPKEPEKKTTTPSGAPARPDEDLLNGPQMPEAAISQDDIDALFG</sequence>
<accession>A0A967EXW8</accession>
<evidence type="ECO:0000256" key="1">
    <source>
        <dbReference type="SAM" id="MobiDB-lite"/>
    </source>
</evidence>
<gene>
    <name evidence="2" type="ORF">HBA54_12670</name>
</gene>
<feature type="region of interest" description="Disordered" evidence="1">
    <location>
        <begin position="171"/>
        <end position="219"/>
    </location>
</feature>
<proteinExistence type="predicted"/>
<comment type="caution">
    <text evidence="2">The sequence shown here is derived from an EMBL/GenBank/DDBJ whole genome shotgun (WGS) entry which is preliminary data.</text>
</comment>
<dbReference type="RefSeq" id="WP_167225072.1">
    <property type="nucleotide sequence ID" value="NZ_JAAQPH010000009.1"/>
</dbReference>
<dbReference type="AlphaFoldDB" id="A0A967EXW8"/>
<reference evidence="2" key="1">
    <citation type="submission" date="2020-03" db="EMBL/GenBank/DDBJ databases">
        <title>Genome of Pelagibius litoralis DSM 21314T.</title>
        <authorList>
            <person name="Wang G."/>
        </authorList>
    </citation>
    <scope>NUCLEOTIDE SEQUENCE</scope>
    <source>
        <strain evidence="2">DSM 21314</strain>
    </source>
</reference>
<feature type="compositionally biased region" description="Basic and acidic residues" evidence="1">
    <location>
        <begin position="171"/>
        <end position="184"/>
    </location>
</feature>
<dbReference type="EMBL" id="JAAQPH010000009">
    <property type="protein sequence ID" value="NIA69446.1"/>
    <property type="molecule type" value="Genomic_DNA"/>
</dbReference>
<dbReference type="GO" id="GO:0050920">
    <property type="term" value="P:regulation of chemotaxis"/>
    <property type="evidence" value="ECO:0007669"/>
    <property type="project" value="InterPro"/>
</dbReference>
<evidence type="ECO:0000313" key="2">
    <source>
        <dbReference type="EMBL" id="NIA69446.1"/>
    </source>
</evidence>
<keyword evidence="3" id="KW-1185">Reference proteome</keyword>
<dbReference type="GO" id="GO:0009288">
    <property type="term" value="C:bacterial-type flagellum"/>
    <property type="evidence" value="ECO:0007669"/>
    <property type="project" value="InterPro"/>
</dbReference>
<dbReference type="Proteomes" id="UP000761264">
    <property type="component" value="Unassembled WGS sequence"/>
</dbReference>
<dbReference type="Gene3D" id="1.10.287.500">
    <property type="entry name" value="Helix hairpin bin"/>
    <property type="match status" value="2"/>
</dbReference>
<dbReference type="InterPro" id="IPR007439">
    <property type="entry name" value="Chemotax_Pase_CheZ"/>
</dbReference>
<name>A0A967EXW8_9PROT</name>
<protein>
    <submittedName>
        <fullName evidence="2">Protein phosphatase CheZ</fullName>
    </submittedName>
</protein>